<sequence length="330" mass="37043">MSRKATHANSWYTGESKKLNKELENWLDKVPEQTNSGVNIPVKGARGIISPHAGYTYSGQAAAYAYKCLDIDTIKRVFILGPSHHVYLNGCALSKCHTYETPLGSLTVDKEVNSTLMSGGNFTWMSLEVDSDEHSIEMQLPFIYKLFESKIEDITIVPILVGGLSATKEKSYGKLVSEYLDDPENFFVISSDFCHWGTRFSYTFYSTGEKPSTSPSTISKVTTRTIPIYESIERLDKEGMKVIEEVNPTKFQEYLNATKNTICGRHPIGVILSAIEAWMGDKEKDKEEIIQGNHQSDSPIIRFVHYSQSSRVQHPSESSVSYASAYIYLP</sequence>
<evidence type="ECO:0000256" key="1">
    <source>
        <dbReference type="ARBA" id="ARBA00006315"/>
    </source>
</evidence>
<gene>
    <name evidence="2" type="ORF">K7432_013870</name>
</gene>
<dbReference type="Gene3D" id="3.40.830.10">
    <property type="entry name" value="LigB-like"/>
    <property type="match status" value="1"/>
</dbReference>
<accession>A0ABR2VR06</accession>
<organism evidence="2 3">
    <name type="scientific">Basidiobolus ranarum</name>
    <dbReference type="NCBI Taxonomy" id="34480"/>
    <lineage>
        <taxon>Eukaryota</taxon>
        <taxon>Fungi</taxon>
        <taxon>Fungi incertae sedis</taxon>
        <taxon>Zoopagomycota</taxon>
        <taxon>Entomophthoromycotina</taxon>
        <taxon>Basidiobolomycetes</taxon>
        <taxon>Basidiobolales</taxon>
        <taxon>Basidiobolaceae</taxon>
        <taxon>Basidiobolus</taxon>
    </lineage>
</organism>
<dbReference type="PANTHER" id="PTHR11060">
    <property type="entry name" value="PROTEIN MEMO1"/>
    <property type="match status" value="1"/>
</dbReference>
<dbReference type="NCBIfam" id="TIGR04336">
    <property type="entry name" value="AmmeMemoSam_B"/>
    <property type="match status" value="1"/>
</dbReference>
<reference evidence="2 3" key="1">
    <citation type="submission" date="2023-04" db="EMBL/GenBank/DDBJ databases">
        <title>Genome of Basidiobolus ranarum AG-B5.</title>
        <authorList>
            <person name="Stajich J.E."/>
            <person name="Carter-House D."/>
            <person name="Gryganskyi A."/>
        </authorList>
    </citation>
    <scope>NUCLEOTIDE SEQUENCE [LARGE SCALE GENOMIC DNA]</scope>
    <source>
        <strain evidence="2 3">AG-B5</strain>
    </source>
</reference>
<evidence type="ECO:0000313" key="2">
    <source>
        <dbReference type="EMBL" id="KAK9693572.1"/>
    </source>
</evidence>
<dbReference type="CDD" id="cd07361">
    <property type="entry name" value="MEMO_like"/>
    <property type="match status" value="1"/>
</dbReference>
<keyword evidence="3" id="KW-1185">Reference proteome</keyword>
<protein>
    <submittedName>
        <fullName evidence="2">Uncharacterized protein</fullName>
    </submittedName>
</protein>
<comment type="similarity">
    <text evidence="1">Belongs to the MEMO1 family.</text>
</comment>
<evidence type="ECO:0000313" key="3">
    <source>
        <dbReference type="Proteomes" id="UP001479436"/>
    </source>
</evidence>
<name>A0ABR2VR06_9FUNG</name>
<dbReference type="HAMAP" id="MF_00055">
    <property type="entry name" value="MEMO1"/>
    <property type="match status" value="1"/>
</dbReference>
<proteinExistence type="inferred from homology"/>
<dbReference type="EMBL" id="JASJQH010008318">
    <property type="protein sequence ID" value="KAK9693572.1"/>
    <property type="molecule type" value="Genomic_DNA"/>
</dbReference>
<dbReference type="PANTHER" id="PTHR11060:SF0">
    <property type="entry name" value="PROTEIN MEMO1"/>
    <property type="match status" value="1"/>
</dbReference>
<comment type="caution">
    <text evidence="2">The sequence shown here is derived from an EMBL/GenBank/DDBJ whole genome shotgun (WGS) entry which is preliminary data.</text>
</comment>
<dbReference type="InterPro" id="IPR002737">
    <property type="entry name" value="MEMO1_fam"/>
</dbReference>
<dbReference type="Pfam" id="PF01875">
    <property type="entry name" value="Memo"/>
    <property type="match status" value="1"/>
</dbReference>
<dbReference type="Proteomes" id="UP001479436">
    <property type="component" value="Unassembled WGS sequence"/>
</dbReference>